<dbReference type="RefSeq" id="XP_001312622.1">
    <property type="nucleotide sequence ID" value="XM_001312621.1"/>
</dbReference>
<dbReference type="EMBL" id="DS113628">
    <property type="protein sequence ID" value="EAX99692.1"/>
    <property type="molecule type" value="Genomic_DNA"/>
</dbReference>
<gene>
    <name evidence="4" type="ORF">TVAG_468620</name>
</gene>
<protein>
    <recommendedName>
        <fullName evidence="3">Ubiquitin-like domain-containing protein</fullName>
    </recommendedName>
</protein>
<dbReference type="PROSITE" id="PS50053">
    <property type="entry name" value="UBIQUITIN_2"/>
    <property type="match status" value="1"/>
</dbReference>
<dbReference type="SUPFAM" id="SSF54236">
    <property type="entry name" value="Ubiquitin-like"/>
    <property type="match status" value="1"/>
</dbReference>
<evidence type="ECO:0000256" key="2">
    <source>
        <dbReference type="SAM" id="MobiDB-lite"/>
    </source>
</evidence>
<name>A2F5W7_TRIV3</name>
<feature type="coiled-coil region" evidence="1">
    <location>
        <begin position="322"/>
        <end position="349"/>
    </location>
</feature>
<dbReference type="VEuPathDB" id="TrichDB:TVAG_468620"/>
<feature type="region of interest" description="Disordered" evidence="2">
    <location>
        <begin position="263"/>
        <end position="290"/>
    </location>
</feature>
<feature type="compositionally biased region" description="Polar residues" evidence="2">
    <location>
        <begin position="383"/>
        <end position="397"/>
    </location>
</feature>
<feature type="compositionally biased region" description="Low complexity" evidence="2">
    <location>
        <begin position="266"/>
        <end position="276"/>
    </location>
</feature>
<keyword evidence="1" id="KW-0175">Coiled coil</keyword>
<feature type="compositionally biased region" description="Acidic residues" evidence="2">
    <location>
        <begin position="405"/>
        <end position="414"/>
    </location>
</feature>
<feature type="domain" description="Ubiquitin-like" evidence="3">
    <location>
        <begin position="2"/>
        <end position="72"/>
    </location>
</feature>
<dbReference type="VEuPathDB" id="TrichDB:TVAGG3_1049720"/>
<feature type="compositionally biased region" description="Basic and acidic residues" evidence="2">
    <location>
        <begin position="430"/>
        <end position="444"/>
    </location>
</feature>
<dbReference type="Proteomes" id="UP000001542">
    <property type="component" value="Unassembled WGS sequence"/>
</dbReference>
<organism evidence="4 5">
    <name type="scientific">Trichomonas vaginalis (strain ATCC PRA-98 / G3)</name>
    <dbReference type="NCBI Taxonomy" id="412133"/>
    <lineage>
        <taxon>Eukaryota</taxon>
        <taxon>Metamonada</taxon>
        <taxon>Parabasalia</taxon>
        <taxon>Trichomonadida</taxon>
        <taxon>Trichomonadidae</taxon>
        <taxon>Trichomonas</taxon>
    </lineage>
</organism>
<sequence length="538" mass="63216">MSSVTITTLDGNKFTIDTSKEPTYKEIKDILKDHDKFKDQTFTIYFDEKELEDADIVHPDDITDEKPLIIVLDSQISEKTFCKENTFDNFENLFERYSYATISYGRSLEWQEMKARKAEITCKSELPEFGQPYYDEFVKFKDIVDEEEQIPETNPDILLKLPRIAIDSHANSLVFRNYPPVKRVKYNKYNEIPSLTSMIAPPARLLRRHQIQDGNNDFPEEEDQLFAENNQENNENNNHEEVQNPEQPIQQDVPIDDVHHEEQNLEEQNQNQQNDLENNENENENNNNNIINNPLIELFARLTEIRRNNRENNGNDPLIDVLQALQLMADDHRELLGNMTEENAQEQDEHQEIPIFDVLRRIRMIRDAAADGNHDDLALNQPLFPNQNIRRQNPTETEPTKLEMEDIFSSDDEDGNKNSPSSDSEYDDPEFVKTDEETIKKLTEDTEQEEEEDQLEKNPQTQNGRVRRMKLLRQDYEIQNQGVYDNCLFDLNKKYTNAQRHDLTSLFRIGFEQAAVIAKYEQNDRDYEKTKLSLLSLI</sequence>
<proteinExistence type="predicted"/>
<dbReference type="AlphaFoldDB" id="A2F5W7"/>
<evidence type="ECO:0000259" key="3">
    <source>
        <dbReference type="PROSITE" id="PS50053"/>
    </source>
</evidence>
<dbReference type="SMR" id="A2F5W7"/>
<reference evidence="4" key="1">
    <citation type="submission" date="2006-10" db="EMBL/GenBank/DDBJ databases">
        <authorList>
            <person name="Amadeo P."/>
            <person name="Zhao Q."/>
            <person name="Wortman J."/>
            <person name="Fraser-Liggett C."/>
            <person name="Carlton J."/>
        </authorList>
    </citation>
    <scope>NUCLEOTIDE SEQUENCE</scope>
    <source>
        <strain evidence="4">G3</strain>
    </source>
</reference>
<reference evidence="4" key="2">
    <citation type="journal article" date="2007" name="Science">
        <title>Draft genome sequence of the sexually transmitted pathogen Trichomonas vaginalis.</title>
        <authorList>
            <person name="Carlton J.M."/>
            <person name="Hirt R.P."/>
            <person name="Silva J.C."/>
            <person name="Delcher A.L."/>
            <person name="Schatz M."/>
            <person name="Zhao Q."/>
            <person name="Wortman J.R."/>
            <person name="Bidwell S.L."/>
            <person name="Alsmark U.C.M."/>
            <person name="Besteiro S."/>
            <person name="Sicheritz-Ponten T."/>
            <person name="Noel C.J."/>
            <person name="Dacks J.B."/>
            <person name="Foster P.G."/>
            <person name="Simillion C."/>
            <person name="Van de Peer Y."/>
            <person name="Miranda-Saavedra D."/>
            <person name="Barton G.J."/>
            <person name="Westrop G.D."/>
            <person name="Mueller S."/>
            <person name="Dessi D."/>
            <person name="Fiori P.L."/>
            <person name="Ren Q."/>
            <person name="Paulsen I."/>
            <person name="Zhang H."/>
            <person name="Bastida-Corcuera F.D."/>
            <person name="Simoes-Barbosa A."/>
            <person name="Brown M.T."/>
            <person name="Hayes R.D."/>
            <person name="Mukherjee M."/>
            <person name="Okumura C.Y."/>
            <person name="Schneider R."/>
            <person name="Smith A.J."/>
            <person name="Vanacova S."/>
            <person name="Villalvazo M."/>
            <person name="Haas B.J."/>
            <person name="Pertea M."/>
            <person name="Feldblyum T.V."/>
            <person name="Utterback T.R."/>
            <person name="Shu C.L."/>
            <person name="Osoegawa K."/>
            <person name="de Jong P.J."/>
            <person name="Hrdy I."/>
            <person name="Horvathova L."/>
            <person name="Zubacova Z."/>
            <person name="Dolezal P."/>
            <person name="Malik S.B."/>
            <person name="Logsdon J.M. Jr."/>
            <person name="Henze K."/>
            <person name="Gupta A."/>
            <person name="Wang C.C."/>
            <person name="Dunne R.L."/>
            <person name="Upcroft J.A."/>
            <person name="Upcroft P."/>
            <person name="White O."/>
            <person name="Salzberg S.L."/>
            <person name="Tang P."/>
            <person name="Chiu C.-H."/>
            <person name="Lee Y.-S."/>
            <person name="Embley T.M."/>
            <person name="Coombs G.H."/>
            <person name="Mottram J.C."/>
            <person name="Tachezy J."/>
            <person name="Fraser-Liggett C.M."/>
            <person name="Johnson P.J."/>
        </authorList>
    </citation>
    <scope>NUCLEOTIDE SEQUENCE [LARGE SCALE GENOMIC DNA]</scope>
    <source>
        <strain evidence="4">G3</strain>
    </source>
</reference>
<dbReference type="InterPro" id="IPR029071">
    <property type="entry name" value="Ubiquitin-like_domsf"/>
</dbReference>
<feature type="region of interest" description="Disordered" evidence="2">
    <location>
        <begin position="374"/>
        <end position="463"/>
    </location>
</feature>
<evidence type="ECO:0000313" key="5">
    <source>
        <dbReference type="Proteomes" id="UP000001542"/>
    </source>
</evidence>
<feature type="compositionally biased region" description="Acidic residues" evidence="2">
    <location>
        <begin position="445"/>
        <end position="454"/>
    </location>
</feature>
<evidence type="ECO:0000256" key="1">
    <source>
        <dbReference type="SAM" id="Coils"/>
    </source>
</evidence>
<evidence type="ECO:0000313" key="4">
    <source>
        <dbReference type="EMBL" id="EAX99692.1"/>
    </source>
</evidence>
<dbReference type="KEGG" id="tva:4757505"/>
<accession>A2F5W7</accession>
<keyword evidence="5" id="KW-1185">Reference proteome</keyword>
<dbReference type="InterPro" id="IPR000626">
    <property type="entry name" value="Ubiquitin-like_dom"/>
</dbReference>
<dbReference type="InParanoid" id="A2F5W7"/>